<evidence type="ECO:0000313" key="2">
    <source>
        <dbReference type="Proteomes" id="UP001060085"/>
    </source>
</evidence>
<proteinExistence type="predicted"/>
<sequence>MQPQRMSDLYHYLSRNTFNDVASYTFPVANDFSGNSSSFFPHVADDVIDHNTPEARAVAASQHHKEAERRRRERINSHLDRLRTLLPCNSKTDKASLLAKVVQKVKELKQETSEMMQMENFPSETDEISVLTNDNNNTNNYSSDRKILIKASLCCEDRSDLIPELSQVLKSVNLSPLRAEMVTMGGRIRNVIILGGDKDEILSNDSVPFLRDALRSLVHRSNNIYASNSSTDQIRPKRRRVIDEQRSCY</sequence>
<keyword evidence="2" id="KW-1185">Reference proteome</keyword>
<evidence type="ECO:0000313" key="1">
    <source>
        <dbReference type="EMBL" id="KAI5663815.1"/>
    </source>
</evidence>
<reference evidence="2" key="1">
    <citation type="journal article" date="2023" name="Nat. Plants">
        <title>Single-cell RNA sequencing provides a high-resolution roadmap for understanding the multicellular compartmentation of specialized metabolism.</title>
        <authorList>
            <person name="Sun S."/>
            <person name="Shen X."/>
            <person name="Li Y."/>
            <person name="Li Y."/>
            <person name="Wang S."/>
            <person name="Li R."/>
            <person name="Zhang H."/>
            <person name="Shen G."/>
            <person name="Guo B."/>
            <person name="Wei J."/>
            <person name="Xu J."/>
            <person name="St-Pierre B."/>
            <person name="Chen S."/>
            <person name="Sun C."/>
        </authorList>
    </citation>
    <scope>NUCLEOTIDE SEQUENCE [LARGE SCALE GENOMIC DNA]</scope>
</reference>
<organism evidence="1 2">
    <name type="scientific">Catharanthus roseus</name>
    <name type="common">Madagascar periwinkle</name>
    <name type="synonym">Vinca rosea</name>
    <dbReference type="NCBI Taxonomy" id="4058"/>
    <lineage>
        <taxon>Eukaryota</taxon>
        <taxon>Viridiplantae</taxon>
        <taxon>Streptophyta</taxon>
        <taxon>Embryophyta</taxon>
        <taxon>Tracheophyta</taxon>
        <taxon>Spermatophyta</taxon>
        <taxon>Magnoliopsida</taxon>
        <taxon>eudicotyledons</taxon>
        <taxon>Gunneridae</taxon>
        <taxon>Pentapetalae</taxon>
        <taxon>asterids</taxon>
        <taxon>lamiids</taxon>
        <taxon>Gentianales</taxon>
        <taxon>Apocynaceae</taxon>
        <taxon>Rauvolfioideae</taxon>
        <taxon>Vinceae</taxon>
        <taxon>Catharanthinae</taxon>
        <taxon>Catharanthus</taxon>
    </lineage>
</organism>
<accession>A0ACC0AU65</accession>
<dbReference type="EMBL" id="CM044705">
    <property type="protein sequence ID" value="KAI5663815.1"/>
    <property type="molecule type" value="Genomic_DNA"/>
</dbReference>
<protein>
    <submittedName>
        <fullName evidence="1">Uncharacterized protein</fullName>
    </submittedName>
</protein>
<comment type="caution">
    <text evidence="1">The sequence shown here is derived from an EMBL/GenBank/DDBJ whole genome shotgun (WGS) entry which is preliminary data.</text>
</comment>
<gene>
    <name evidence="1" type="ORF">M9H77_23138</name>
</gene>
<dbReference type="Proteomes" id="UP001060085">
    <property type="component" value="Linkage Group LG05"/>
</dbReference>
<name>A0ACC0AU65_CATRO</name>